<feature type="domain" description="Lipoyl-binding" evidence="3">
    <location>
        <begin position="60"/>
        <end position="135"/>
    </location>
</feature>
<dbReference type="PROSITE" id="PS50968">
    <property type="entry name" value="BIOTINYL_LIPOYL"/>
    <property type="match status" value="1"/>
</dbReference>
<dbReference type="PANTHER" id="PTHR45266:SF3">
    <property type="entry name" value="OXALOACETATE DECARBOXYLASE ALPHA CHAIN"/>
    <property type="match status" value="1"/>
</dbReference>
<protein>
    <submittedName>
        <fullName evidence="4">Biotin-requiring enzyme</fullName>
    </submittedName>
</protein>
<dbReference type="PANTHER" id="PTHR45266">
    <property type="entry name" value="OXALOACETATE DECARBOXYLASE ALPHA CHAIN"/>
    <property type="match status" value="1"/>
</dbReference>
<feature type="compositionally biased region" description="Basic residues" evidence="2">
    <location>
        <begin position="33"/>
        <end position="54"/>
    </location>
</feature>
<dbReference type="InterPro" id="IPR011053">
    <property type="entry name" value="Single_hybrid_motif"/>
</dbReference>
<evidence type="ECO:0000256" key="1">
    <source>
        <dbReference type="ARBA" id="ARBA00023267"/>
    </source>
</evidence>
<reference evidence="4" key="1">
    <citation type="submission" date="2016-10" db="EMBL/GenBank/DDBJ databases">
        <authorList>
            <person name="de Groot N.N."/>
        </authorList>
    </citation>
    <scope>NUCLEOTIDE SEQUENCE [LARGE SCALE GENOMIC DNA]</scope>
    <source>
        <strain evidence="4">WG7</strain>
    </source>
</reference>
<feature type="region of interest" description="Disordered" evidence="2">
    <location>
        <begin position="19"/>
        <end position="71"/>
    </location>
</feature>
<dbReference type="InterPro" id="IPR000089">
    <property type="entry name" value="Biotin_lipoyl"/>
</dbReference>
<evidence type="ECO:0000259" key="3">
    <source>
        <dbReference type="PROSITE" id="PS50968"/>
    </source>
</evidence>
<accession>A0A1G8IVL9</accession>
<dbReference type="Pfam" id="PF00364">
    <property type="entry name" value="Biotin_lipoyl"/>
    <property type="match status" value="1"/>
</dbReference>
<dbReference type="SUPFAM" id="SSF51230">
    <property type="entry name" value="Single hybrid motif"/>
    <property type="match status" value="1"/>
</dbReference>
<dbReference type="EMBL" id="FNEH01000003">
    <property type="protein sequence ID" value="SDI23095.1"/>
    <property type="molecule type" value="Genomic_DNA"/>
</dbReference>
<keyword evidence="1" id="KW-0092">Biotin</keyword>
<dbReference type="Proteomes" id="UP000198945">
    <property type="component" value="Unassembled WGS sequence"/>
</dbReference>
<proteinExistence type="predicted"/>
<gene>
    <name evidence="4" type="ORF">SAMN04515654_10399</name>
</gene>
<dbReference type="Gene3D" id="2.40.50.100">
    <property type="match status" value="1"/>
</dbReference>
<sequence length="135" mass="14824">MKNFRVNVDGVDYEVEVEDLGGETTESSNVKKPNNKKQTATRKPKKSKKSKKTVRKESAKPTVDSQDSVVAQMPGTILEIMVSEGDKVENGQDLLVLEAMKMENMIKASKAGTVKEINVSENDSVDTGDQLAHIE</sequence>
<dbReference type="InterPro" id="IPR050709">
    <property type="entry name" value="Biotin_Carboxyl_Carrier/Decarb"/>
</dbReference>
<dbReference type="FunFam" id="2.40.50.100:FF:000003">
    <property type="entry name" value="Acetyl-CoA carboxylase biotin carboxyl carrier protein"/>
    <property type="match status" value="1"/>
</dbReference>
<dbReference type="CDD" id="cd06850">
    <property type="entry name" value="biotinyl_domain"/>
    <property type="match status" value="1"/>
</dbReference>
<dbReference type="PROSITE" id="PS00188">
    <property type="entry name" value="BIOTIN"/>
    <property type="match status" value="1"/>
</dbReference>
<evidence type="ECO:0000256" key="2">
    <source>
        <dbReference type="SAM" id="MobiDB-lite"/>
    </source>
</evidence>
<name>A0A1G8IVL9_9FIRM</name>
<dbReference type="InterPro" id="IPR001882">
    <property type="entry name" value="Biotin_BS"/>
</dbReference>
<organism evidence="4">
    <name type="scientific">Halanaerobium congolense</name>
    <dbReference type="NCBI Taxonomy" id="54121"/>
    <lineage>
        <taxon>Bacteria</taxon>
        <taxon>Bacillati</taxon>
        <taxon>Bacillota</taxon>
        <taxon>Clostridia</taxon>
        <taxon>Halanaerobiales</taxon>
        <taxon>Halanaerobiaceae</taxon>
        <taxon>Halanaerobium</taxon>
    </lineage>
</organism>
<dbReference type="RefSeq" id="WP_089716107.1">
    <property type="nucleotide sequence ID" value="NZ_FNEH01000003.1"/>
</dbReference>
<dbReference type="AlphaFoldDB" id="A0A1G8IVL9"/>
<evidence type="ECO:0000313" key="4">
    <source>
        <dbReference type="EMBL" id="SDI23095.1"/>
    </source>
</evidence>